<dbReference type="Proteomes" id="UP001169760">
    <property type="component" value="Unassembled WGS sequence"/>
</dbReference>
<dbReference type="Pfam" id="PF00593">
    <property type="entry name" value="TonB_dep_Rec_b-barrel"/>
    <property type="match status" value="1"/>
</dbReference>
<feature type="non-terminal residue" evidence="6">
    <location>
        <position position="1"/>
    </location>
</feature>
<evidence type="ECO:0000313" key="6">
    <source>
        <dbReference type="EMBL" id="MDO6425074.1"/>
    </source>
</evidence>
<evidence type="ECO:0000256" key="2">
    <source>
        <dbReference type="ARBA" id="ARBA00023136"/>
    </source>
</evidence>
<proteinExistence type="predicted"/>
<comment type="caution">
    <text evidence="6">The sequence shown here is derived from an EMBL/GenBank/DDBJ whole genome shotgun (WGS) entry which is preliminary data.</text>
</comment>
<dbReference type="SUPFAM" id="SSF56935">
    <property type="entry name" value="Porins"/>
    <property type="match status" value="1"/>
</dbReference>
<keyword evidence="3" id="KW-0998">Cell outer membrane</keyword>
<dbReference type="PANTHER" id="PTHR40980:SF4">
    <property type="entry name" value="TONB-DEPENDENT RECEPTOR-LIKE BETA-BARREL DOMAIN-CONTAINING PROTEIN"/>
    <property type="match status" value="1"/>
</dbReference>
<dbReference type="InterPro" id="IPR036942">
    <property type="entry name" value="Beta-barrel_TonB_sf"/>
</dbReference>
<dbReference type="AlphaFoldDB" id="A0AAW7XFE5"/>
<reference evidence="6" key="1">
    <citation type="submission" date="2023-07" db="EMBL/GenBank/DDBJ databases">
        <title>Genome content predicts the carbon catabolic preferences of heterotrophic bacteria.</title>
        <authorList>
            <person name="Gralka M."/>
        </authorList>
    </citation>
    <scope>NUCLEOTIDE SEQUENCE</scope>
    <source>
        <strain evidence="6">I3M17_2</strain>
    </source>
</reference>
<evidence type="ECO:0000259" key="5">
    <source>
        <dbReference type="Pfam" id="PF00593"/>
    </source>
</evidence>
<comment type="subcellular location">
    <subcellularLocation>
        <location evidence="1">Cell outer membrane</location>
    </subcellularLocation>
</comment>
<gene>
    <name evidence="6" type="ORF">Q4521_21515</name>
</gene>
<organism evidence="6 7">
    <name type="scientific">Saccharophagus degradans</name>
    <dbReference type="NCBI Taxonomy" id="86304"/>
    <lineage>
        <taxon>Bacteria</taxon>
        <taxon>Pseudomonadati</taxon>
        <taxon>Pseudomonadota</taxon>
        <taxon>Gammaproteobacteria</taxon>
        <taxon>Cellvibrionales</taxon>
        <taxon>Cellvibrionaceae</taxon>
        <taxon>Saccharophagus</taxon>
    </lineage>
</organism>
<accession>A0AAW7XFE5</accession>
<keyword evidence="6" id="KW-0675">Receptor</keyword>
<dbReference type="InterPro" id="IPR000531">
    <property type="entry name" value="Beta-barrel_TonB"/>
</dbReference>
<protein>
    <submittedName>
        <fullName evidence="6">TonB-dependent receptor</fullName>
    </submittedName>
</protein>
<dbReference type="Gene3D" id="2.40.170.20">
    <property type="entry name" value="TonB-dependent receptor, beta-barrel domain"/>
    <property type="match status" value="1"/>
</dbReference>
<dbReference type="PANTHER" id="PTHR40980">
    <property type="entry name" value="PLUG DOMAIN-CONTAINING PROTEIN"/>
    <property type="match status" value="1"/>
</dbReference>
<evidence type="ECO:0000313" key="7">
    <source>
        <dbReference type="Proteomes" id="UP001169760"/>
    </source>
</evidence>
<dbReference type="GO" id="GO:0009279">
    <property type="term" value="C:cell outer membrane"/>
    <property type="evidence" value="ECO:0007669"/>
    <property type="project" value="UniProtKB-SubCell"/>
</dbReference>
<evidence type="ECO:0000256" key="1">
    <source>
        <dbReference type="ARBA" id="ARBA00004442"/>
    </source>
</evidence>
<feature type="non-terminal residue" evidence="6">
    <location>
        <position position="90"/>
    </location>
</feature>
<dbReference type="RefSeq" id="WP_303494457.1">
    <property type="nucleotide sequence ID" value="NZ_JAUOPB010000223.1"/>
</dbReference>
<feature type="domain" description="TonB-dependent receptor-like beta-barrel" evidence="5">
    <location>
        <begin position="7"/>
        <end position="89"/>
    </location>
</feature>
<feature type="region of interest" description="Disordered" evidence="4">
    <location>
        <begin position="71"/>
        <end position="90"/>
    </location>
</feature>
<keyword evidence="2" id="KW-0472">Membrane</keyword>
<sequence>LNINSDDNELEAGNSALKATEARNFDLMFEHYFSSVGIVSFGSFYKNLDNFIFNYSENDYLDPISGNTYESYSQPRNGDEATVFGLETSL</sequence>
<name>A0AAW7XFE5_9GAMM</name>
<dbReference type="EMBL" id="JAUOPB010000223">
    <property type="protein sequence ID" value="MDO6425074.1"/>
    <property type="molecule type" value="Genomic_DNA"/>
</dbReference>
<evidence type="ECO:0000256" key="4">
    <source>
        <dbReference type="SAM" id="MobiDB-lite"/>
    </source>
</evidence>
<evidence type="ECO:0000256" key="3">
    <source>
        <dbReference type="ARBA" id="ARBA00023237"/>
    </source>
</evidence>